<dbReference type="Pfam" id="PF00230">
    <property type="entry name" value="MIP"/>
    <property type="match status" value="1"/>
</dbReference>
<evidence type="ECO:0000256" key="1">
    <source>
        <dbReference type="ARBA" id="ARBA00004141"/>
    </source>
</evidence>
<dbReference type="Proteomes" id="UP001347796">
    <property type="component" value="Unassembled WGS sequence"/>
</dbReference>
<dbReference type="Gene3D" id="1.20.1080.10">
    <property type="entry name" value="Glycerol uptake facilitator protein"/>
    <property type="match status" value="1"/>
</dbReference>
<comment type="caution">
    <text evidence="7">The sequence shown here is derived from an EMBL/GenBank/DDBJ whole genome shotgun (WGS) entry which is preliminary data.</text>
</comment>
<proteinExistence type="predicted"/>
<feature type="transmembrane region" description="Helical" evidence="6">
    <location>
        <begin position="88"/>
        <end position="109"/>
    </location>
</feature>
<dbReference type="EMBL" id="JAZGQO010000021">
    <property type="protein sequence ID" value="KAK6166503.1"/>
    <property type="molecule type" value="Genomic_DNA"/>
</dbReference>
<evidence type="ECO:0000313" key="7">
    <source>
        <dbReference type="EMBL" id="KAK6166503.1"/>
    </source>
</evidence>
<dbReference type="PANTHER" id="PTHR21191">
    <property type="entry name" value="AQUAPORIN"/>
    <property type="match status" value="1"/>
</dbReference>
<comment type="subcellular location">
    <subcellularLocation>
        <location evidence="1">Membrane</location>
        <topology evidence="1">Multi-pass membrane protein</topology>
    </subcellularLocation>
</comment>
<dbReference type="InterPro" id="IPR023271">
    <property type="entry name" value="Aquaporin-like"/>
</dbReference>
<dbReference type="InterPro" id="IPR051883">
    <property type="entry name" value="AQP11/12_channel"/>
</dbReference>
<dbReference type="PANTHER" id="PTHR21191:SF16">
    <property type="entry name" value="AQUAPORIN"/>
    <property type="match status" value="1"/>
</dbReference>
<reference evidence="7 8" key="1">
    <citation type="submission" date="2024-01" db="EMBL/GenBank/DDBJ databases">
        <title>The genome of the rayed Mediterranean limpet Patella caerulea (Linnaeus, 1758).</title>
        <authorList>
            <person name="Anh-Thu Weber A."/>
            <person name="Halstead-Nussloch G."/>
        </authorList>
    </citation>
    <scope>NUCLEOTIDE SEQUENCE [LARGE SCALE GENOMIC DNA]</scope>
    <source>
        <strain evidence="7">AATW-2023a</strain>
        <tissue evidence="7">Whole specimen</tissue>
    </source>
</reference>
<evidence type="ECO:0000256" key="5">
    <source>
        <dbReference type="SAM" id="MobiDB-lite"/>
    </source>
</evidence>
<gene>
    <name evidence="7" type="ORF">SNE40_023172</name>
</gene>
<protein>
    <recommendedName>
        <fullName evidence="9">Aquaporin</fullName>
    </recommendedName>
</protein>
<feature type="transmembrane region" description="Helical" evidence="6">
    <location>
        <begin position="29"/>
        <end position="51"/>
    </location>
</feature>
<dbReference type="GO" id="GO:0015267">
    <property type="term" value="F:channel activity"/>
    <property type="evidence" value="ECO:0007669"/>
    <property type="project" value="InterPro"/>
</dbReference>
<evidence type="ECO:0000256" key="3">
    <source>
        <dbReference type="ARBA" id="ARBA00022989"/>
    </source>
</evidence>
<feature type="region of interest" description="Disordered" evidence="5">
    <location>
        <begin position="281"/>
        <end position="303"/>
    </location>
</feature>
<dbReference type="GO" id="GO:0016020">
    <property type="term" value="C:membrane"/>
    <property type="evidence" value="ECO:0007669"/>
    <property type="project" value="UniProtKB-SubCell"/>
</dbReference>
<evidence type="ECO:0000256" key="2">
    <source>
        <dbReference type="ARBA" id="ARBA00022692"/>
    </source>
</evidence>
<evidence type="ECO:0000256" key="6">
    <source>
        <dbReference type="SAM" id="Phobius"/>
    </source>
</evidence>
<feature type="transmembrane region" description="Helical" evidence="6">
    <location>
        <begin position="211"/>
        <end position="233"/>
    </location>
</feature>
<sequence>MDNNLICKKMKWQEIIGIGIKPEPPVKELVPGFIAAILFYFLSFIVCYLAFRISRIILPKPIHSVTTEFFKTMLICTYPYGHGQIRQLYGSIGYFLTVVPLAFFTIAAFPDGHGSPLTTFLEFLKGRVSFFSLVFRSIVQTLGAFTSYKLAMFVWSLRIHSFHTSQFNSTACSSDLKVSLEVGFVLELLCVAFDTWLNFQKLSRFPVVDSVLKISNCALMVCLGVHLTGMYLHPAMASGLSFFCNGTSALDHILVYWISSFLGCYLGNVIHVKVTGSKLKTNKSNGSSHEIVAPTDGISKKKN</sequence>
<dbReference type="AlphaFoldDB" id="A0AAN8J061"/>
<keyword evidence="3 6" id="KW-1133">Transmembrane helix</keyword>
<keyword evidence="2 6" id="KW-0812">Transmembrane</keyword>
<dbReference type="InterPro" id="IPR000425">
    <property type="entry name" value="MIP"/>
</dbReference>
<evidence type="ECO:0000256" key="4">
    <source>
        <dbReference type="ARBA" id="ARBA00023136"/>
    </source>
</evidence>
<evidence type="ECO:0008006" key="9">
    <source>
        <dbReference type="Google" id="ProtNLM"/>
    </source>
</evidence>
<feature type="transmembrane region" description="Helical" evidence="6">
    <location>
        <begin position="129"/>
        <end position="148"/>
    </location>
</feature>
<dbReference type="SUPFAM" id="SSF81338">
    <property type="entry name" value="Aquaporin-like"/>
    <property type="match status" value="1"/>
</dbReference>
<keyword evidence="8" id="KW-1185">Reference proteome</keyword>
<keyword evidence="4 6" id="KW-0472">Membrane</keyword>
<dbReference type="GO" id="GO:0005737">
    <property type="term" value="C:cytoplasm"/>
    <property type="evidence" value="ECO:0007669"/>
    <property type="project" value="TreeGrafter"/>
</dbReference>
<accession>A0AAN8J061</accession>
<feature type="transmembrane region" description="Helical" evidence="6">
    <location>
        <begin position="253"/>
        <end position="274"/>
    </location>
</feature>
<organism evidence="7 8">
    <name type="scientific">Patella caerulea</name>
    <name type="common">Rayed Mediterranean limpet</name>
    <dbReference type="NCBI Taxonomy" id="87958"/>
    <lineage>
        <taxon>Eukaryota</taxon>
        <taxon>Metazoa</taxon>
        <taxon>Spiralia</taxon>
        <taxon>Lophotrochozoa</taxon>
        <taxon>Mollusca</taxon>
        <taxon>Gastropoda</taxon>
        <taxon>Patellogastropoda</taxon>
        <taxon>Patelloidea</taxon>
        <taxon>Patellidae</taxon>
        <taxon>Patella</taxon>
    </lineage>
</organism>
<name>A0AAN8J061_PATCE</name>
<evidence type="ECO:0000313" key="8">
    <source>
        <dbReference type="Proteomes" id="UP001347796"/>
    </source>
</evidence>